<feature type="domain" description="Glycosyltransferase subfamily 4-like N-terminal" evidence="3">
    <location>
        <begin position="15"/>
        <end position="184"/>
    </location>
</feature>
<evidence type="ECO:0000259" key="3">
    <source>
        <dbReference type="Pfam" id="PF13439"/>
    </source>
</evidence>
<comment type="caution">
    <text evidence="5">The sequence shown here is derived from an EMBL/GenBank/DDBJ whole genome shotgun (WGS) entry which is preliminary data.</text>
</comment>
<dbReference type="InterPro" id="IPR028098">
    <property type="entry name" value="Glyco_trans_4-like_N"/>
</dbReference>
<sequence length="368" mass="42215">MKILEIAYKPPEFGGGIERFVNGLSKYLTLNGNEVSIMISGTENKIYIKNNIKFIQIKVKFPYFKKLIYNIKVYFYVKKNMKKYDMAHINGDNGCFISRINDLNKIMTLHGTSLFSAGVKQNYTKKSVIKWGLIHPNLFFSYLMERYSVRHCNTVITVSASLLDTLKKLYSKNDITAINIGINTGYFRPGNKIQIRHELNMENKVIYALWVGMSPERKRLNFAIELIKNSKNIHLICIGNTEKYAGNDRIHILGRVSDDILLKYYQACDLLLLPSVSEAFSLTIVEGMACGLVPVTGKNVYMPGLKNNINSFIAGTDDDYKDIITKIEDKPDILIKMSENAIKTAYEYSDEKTYSRYLDVMQKIVYKK</sequence>
<dbReference type="CDD" id="cd03801">
    <property type="entry name" value="GT4_PimA-like"/>
    <property type="match status" value="1"/>
</dbReference>
<dbReference type="PATRIC" id="fig|507754.4.peg.501"/>
<evidence type="ECO:0000313" key="6">
    <source>
        <dbReference type="Proteomes" id="UP000050320"/>
    </source>
</evidence>
<dbReference type="Gene3D" id="3.40.50.2000">
    <property type="entry name" value="Glycogen Phosphorylase B"/>
    <property type="match status" value="2"/>
</dbReference>
<dbReference type="PANTHER" id="PTHR46401">
    <property type="entry name" value="GLYCOSYLTRANSFERASE WBBK-RELATED"/>
    <property type="match status" value="1"/>
</dbReference>
<dbReference type="Proteomes" id="UP000050515">
    <property type="component" value="Unassembled WGS sequence"/>
</dbReference>
<dbReference type="Proteomes" id="UP000050320">
    <property type="component" value="Unassembled WGS sequence"/>
</dbReference>
<evidence type="ECO:0000313" key="7">
    <source>
        <dbReference type="Proteomes" id="UP000050515"/>
    </source>
</evidence>
<dbReference type="OrthoDB" id="132546at2157"/>
<protein>
    <recommendedName>
        <fullName evidence="8">Glycosyl transferase family 1 domain-containing protein</fullName>
    </recommendedName>
</protein>
<keyword evidence="1" id="KW-0808">Transferase</keyword>
<feature type="domain" description="Glycosyl transferase family 1" evidence="2">
    <location>
        <begin position="194"/>
        <end position="343"/>
    </location>
</feature>
<dbReference type="EMBL" id="LKBG01000226">
    <property type="protein sequence ID" value="KQB34675.1"/>
    <property type="molecule type" value="Genomic_DNA"/>
</dbReference>
<reference evidence="5 6" key="2">
    <citation type="submission" date="2015-09" db="EMBL/GenBank/DDBJ databases">
        <title>Heavy metals and arsenic resistance mechanisms in polyextremophilic archaea of the family Ferroplasmaceae.</title>
        <authorList>
            <person name="Bulaev A.G."/>
            <person name="Kanygina A.V."/>
        </authorList>
    </citation>
    <scope>NUCLEOTIDE SEQUENCE [LARGE SCALE GENOMIC DNA]</scope>
    <source>
        <strain evidence="5 6">VT</strain>
    </source>
</reference>
<organism evidence="5 6">
    <name type="scientific">Acidiplasma aeolicum</name>
    <dbReference type="NCBI Taxonomy" id="507754"/>
    <lineage>
        <taxon>Archaea</taxon>
        <taxon>Methanobacteriati</taxon>
        <taxon>Thermoplasmatota</taxon>
        <taxon>Thermoplasmata</taxon>
        <taxon>Thermoplasmatales</taxon>
        <taxon>Ferroplasmaceae</taxon>
        <taxon>Acidiplasma</taxon>
    </lineage>
</organism>
<keyword evidence="6" id="KW-1185">Reference proteome</keyword>
<dbReference type="InterPro" id="IPR001296">
    <property type="entry name" value="Glyco_trans_1"/>
</dbReference>
<evidence type="ECO:0008006" key="8">
    <source>
        <dbReference type="Google" id="ProtNLM"/>
    </source>
</evidence>
<dbReference type="GO" id="GO:0016757">
    <property type="term" value="F:glycosyltransferase activity"/>
    <property type="evidence" value="ECO:0007669"/>
    <property type="project" value="InterPro"/>
</dbReference>
<dbReference type="RefSeq" id="WP_048101294.1">
    <property type="nucleotide sequence ID" value="NZ_LKBG01000226.1"/>
</dbReference>
<dbReference type="Pfam" id="PF13439">
    <property type="entry name" value="Glyco_transf_4"/>
    <property type="match status" value="1"/>
</dbReference>
<name>A0A0Q0VT52_9ARCH</name>
<dbReference type="PANTHER" id="PTHR46401:SF2">
    <property type="entry name" value="GLYCOSYLTRANSFERASE WBBK-RELATED"/>
    <property type="match status" value="1"/>
</dbReference>
<dbReference type="AlphaFoldDB" id="A0A0Q0VT52"/>
<reference evidence="4 7" key="1">
    <citation type="submission" date="2015-09" db="EMBL/GenBank/DDBJ databases">
        <title>Draft genome sequence of Acidiplasma aeolicum DSM 18409.</title>
        <authorList>
            <person name="Hemp J."/>
        </authorList>
    </citation>
    <scope>NUCLEOTIDE SEQUENCE [LARGE SCALE GENOMIC DNA]</scope>
    <source>
        <strain evidence="4 7">V</strain>
    </source>
</reference>
<gene>
    <name evidence="5" type="ORF">AOG54_04065</name>
    <name evidence="4" type="ORF">SE19_02020</name>
</gene>
<dbReference type="Pfam" id="PF00534">
    <property type="entry name" value="Glycos_transf_1"/>
    <property type="match status" value="1"/>
</dbReference>
<proteinExistence type="predicted"/>
<evidence type="ECO:0000259" key="2">
    <source>
        <dbReference type="Pfam" id="PF00534"/>
    </source>
</evidence>
<accession>A0A0Q0VT52</accession>
<dbReference type="SUPFAM" id="SSF53756">
    <property type="entry name" value="UDP-Glycosyltransferase/glycogen phosphorylase"/>
    <property type="match status" value="1"/>
</dbReference>
<evidence type="ECO:0000256" key="1">
    <source>
        <dbReference type="ARBA" id="ARBA00022679"/>
    </source>
</evidence>
<evidence type="ECO:0000313" key="4">
    <source>
        <dbReference type="EMBL" id="KPV47216.1"/>
    </source>
</evidence>
<dbReference type="GeneID" id="84221141"/>
<evidence type="ECO:0000313" key="5">
    <source>
        <dbReference type="EMBL" id="KQB34675.1"/>
    </source>
</evidence>
<dbReference type="EMBL" id="LJCQ01000115">
    <property type="protein sequence ID" value="KPV47216.1"/>
    <property type="molecule type" value="Genomic_DNA"/>
</dbReference>